<dbReference type="InterPro" id="IPR029063">
    <property type="entry name" value="SAM-dependent_MTases_sf"/>
</dbReference>
<name>A0ABV6SQM0_AZOPA</name>
<organism evidence="3 4">
    <name type="scientific">Azorhizophilus paspali</name>
    <name type="common">Azotobacter paspali</name>
    <dbReference type="NCBI Taxonomy" id="69963"/>
    <lineage>
        <taxon>Bacteria</taxon>
        <taxon>Pseudomonadati</taxon>
        <taxon>Pseudomonadota</taxon>
        <taxon>Gammaproteobacteria</taxon>
        <taxon>Pseudomonadales</taxon>
        <taxon>Pseudomonadaceae</taxon>
        <taxon>Azorhizophilus</taxon>
    </lineage>
</organism>
<dbReference type="Proteomes" id="UP001589891">
    <property type="component" value="Unassembled WGS sequence"/>
</dbReference>
<dbReference type="SUPFAM" id="SSF53335">
    <property type="entry name" value="S-adenosyl-L-methionine-dependent methyltransferases"/>
    <property type="match status" value="1"/>
</dbReference>
<keyword evidence="4" id="KW-1185">Reference proteome</keyword>
<dbReference type="EC" id="2.1.1.64" evidence="3"/>
<dbReference type="EC" id="2.1.1.222" evidence="3"/>
<keyword evidence="1 3" id="KW-0808">Transferase</keyword>
<dbReference type="GO" id="GO:0061542">
    <property type="term" value="F:3-demethylubiquinol 3-O-methyltransferase activity"/>
    <property type="evidence" value="ECO:0007669"/>
    <property type="project" value="UniProtKB-EC"/>
</dbReference>
<evidence type="ECO:0000259" key="2">
    <source>
        <dbReference type="Pfam" id="PF08241"/>
    </source>
</evidence>
<evidence type="ECO:0000256" key="1">
    <source>
        <dbReference type="ARBA" id="ARBA00022679"/>
    </source>
</evidence>
<dbReference type="PANTHER" id="PTHR44068:SF1">
    <property type="entry name" value="HYPOTHETICAL LOC100005854"/>
    <property type="match status" value="1"/>
</dbReference>
<evidence type="ECO:0000313" key="4">
    <source>
        <dbReference type="Proteomes" id="UP001589891"/>
    </source>
</evidence>
<dbReference type="CDD" id="cd02440">
    <property type="entry name" value="AdoMet_MTases"/>
    <property type="match status" value="1"/>
</dbReference>
<sequence>MATTNVPVHAGLFKPYLTDFKGKFLGITQQQFFNNEAKMMTQVEGNVSPISQWYDMMTQMFPDKRLTFLNYGYLEEDSNFDWINEEDLEQKCSANLIRTLLGDADLRGKKILEIGSGRGGNCSYLARYTGAASVTGLDFCPAHIEFCDRVHRLDGLSFIYGDAMALQFADEEFDVVINIESSHSYPDLNRFGEEVRRVLKKEGLFFYADTMKGANNSAMSEQDRIGVDFFTNVLEQHQAMILHASFNVEDHLDISEGVVRAFESEQGHLKHLLKTLVTEKKQQNSSLPPEVCHAFDTMFHFFDDSGVKAYKNGHLVYKLWRLKKSA</sequence>
<dbReference type="EMBL" id="JBHLSS010000136">
    <property type="protein sequence ID" value="MFC0711831.1"/>
    <property type="molecule type" value="Genomic_DNA"/>
</dbReference>
<protein>
    <submittedName>
        <fullName evidence="3">Class I SAM-dependent methyltransferase</fullName>
        <ecNumber evidence="3">2.1.1.222</ecNumber>
        <ecNumber evidence="3">2.1.1.64</ecNumber>
    </submittedName>
</protein>
<reference evidence="3 4" key="1">
    <citation type="submission" date="2024-09" db="EMBL/GenBank/DDBJ databases">
        <authorList>
            <person name="Sun Q."/>
            <person name="Mori K."/>
        </authorList>
    </citation>
    <scope>NUCLEOTIDE SEQUENCE [LARGE SCALE GENOMIC DNA]</scope>
    <source>
        <strain evidence="3 4">NCAIM B.01794</strain>
    </source>
</reference>
<keyword evidence="3" id="KW-0489">Methyltransferase</keyword>
<dbReference type="Pfam" id="PF08241">
    <property type="entry name" value="Methyltransf_11"/>
    <property type="match status" value="1"/>
</dbReference>
<accession>A0ABV6SQM0</accession>
<dbReference type="InterPro" id="IPR013216">
    <property type="entry name" value="Methyltransf_11"/>
</dbReference>
<feature type="domain" description="Methyltransferase type 11" evidence="2">
    <location>
        <begin position="112"/>
        <end position="206"/>
    </location>
</feature>
<dbReference type="RefSeq" id="WP_376948903.1">
    <property type="nucleotide sequence ID" value="NZ_CP183182.1"/>
</dbReference>
<comment type="caution">
    <text evidence="3">The sequence shown here is derived from an EMBL/GenBank/DDBJ whole genome shotgun (WGS) entry which is preliminary data.</text>
</comment>
<dbReference type="InterPro" id="IPR050447">
    <property type="entry name" value="Erg6_SMT_methyltransf"/>
</dbReference>
<evidence type="ECO:0000313" key="3">
    <source>
        <dbReference type="EMBL" id="MFC0711831.1"/>
    </source>
</evidence>
<dbReference type="PANTHER" id="PTHR44068">
    <property type="entry name" value="ZGC:194242"/>
    <property type="match status" value="1"/>
</dbReference>
<dbReference type="Gene3D" id="3.40.50.150">
    <property type="entry name" value="Vaccinia Virus protein VP39"/>
    <property type="match status" value="1"/>
</dbReference>
<dbReference type="GO" id="GO:0102208">
    <property type="term" value="F:2-polyprenyl-6-hydroxyphenol methylase activity"/>
    <property type="evidence" value="ECO:0007669"/>
    <property type="project" value="UniProtKB-EC"/>
</dbReference>
<proteinExistence type="predicted"/>
<gene>
    <name evidence="3" type="ORF">ACFFGX_20540</name>
</gene>
<dbReference type="GO" id="GO:0032259">
    <property type="term" value="P:methylation"/>
    <property type="evidence" value="ECO:0007669"/>
    <property type="project" value="UniProtKB-KW"/>
</dbReference>